<evidence type="ECO:0000256" key="1">
    <source>
        <dbReference type="ARBA" id="ARBA00022741"/>
    </source>
</evidence>
<dbReference type="PANTHER" id="PTHR43384">
    <property type="entry name" value="SEPTUM SITE-DETERMINING PROTEIN MIND HOMOLOG, CHLOROPLASTIC-RELATED"/>
    <property type="match status" value="1"/>
</dbReference>
<proteinExistence type="predicted"/>
<evidence type="ECO:0000313" key="5">
    <source>
        <dbReference type="Proteomes" id="UP000480185"/>
    </source>
</evidence>
<dbReference type="InterPro" id="IPR011006">
    <property type="entry name" value="CheY-like_superfamily"/>
</dbReference>
<dbReference type="EMBL" id="WJNH01000009">
    <property type="protein sequence ID" value="MRG87375.1"/>
    <property type="molecule type" value="Genomic_DNA"/>
</dbReference>
<dbReference type="RefSeq" id="WP_153729271.1">
    <property type="nucleotide sequence ID" value="NZ_WJNH01000009.1"/>
</dbReference>
<keyword evidence="5" id="KW-1185">Reference proteome</keyword>
<dbReference type="InterPro" id="IPR027417">
    <property type="entry name" value="P-loop_NTPase"/>
</dbReference>
<protein>
    <submittedName>
        <fullName evidence="4">AAA family ATPase</fullName>
    </submittedName>
</protein>
<accession>A0A6G1X8Z4</accession>
<sequence>MEKSLDILLVSEDESITNQLLNSFDRDENNITVIRPDDVSREVNRQTRDMVIFVHTNSDYIVEQIQYIKSINPLTYIIFLTNDSDINTLRNITRAGAEEFFVLPEELSLFISRFPTIQKSYQMKLHSEKEQPIMFGRGRGQIYSFYSGKGGTGKSLVSSTFAQTLKLESAAEVILIDLNIQYGGVETLLSIEANRSIADLKPVIQELNENHIRNVSQTEEHSYLEILISPCDTEVEEQLDEDFVSKLLRTCRRSFDYCIIDLPSNMSALTATAIEESDKVYYLLLPETSSLRVLKYFEQLCERLGIHLQSSLELVMNKLSKDNELKLKDIKNLVRFPITATIRNDYKGLQTYINKGEPIRKKQREKLIPFAKDIRRFARSVLNPKTEQV</sequence>
<dbReference type="PANTHER" id="PTHR43384:SF6">
    <property type="entry name" value="SEPTUM SITE-DETERMINING PROTEIN MIND HOMOLOG, CHLOROPLASTIC"/>
    <property type="match status" value="1"/>
</dbReference>
<dbReference type="InterPro" id="IPR025669">
    <property type="entry name" value="AAA_dom"/>
</dbReference>
<name>A0A6G1X8Z4_9BACI</name>
<evidence type="ECO:0000259" key="3">
    <source>
        <dbReference type="Pfam" id="PF13614"/>
    </source>
</evidence>
<evidence type="ECO:0000256" key="2">
    <source>
        <dbReference type="ARBA" id="ARBA00022840"/>
    </source>
</evidence>
<gene>
    <name evidence="4" type="ORF">GH754_13850</name>
</gene>
<keyword evidence="2" id="KW-0067">ATP-binding</keyword>
<dbReference type="AlphaFoldDB" id="A0A6G1X8Z4"/>
<dbReference type="GO" id="GO:0051782">
    <property type="term" value="P:negative regulation of cell division"/>
    <property type="evidence" value="ECO:0007669"/>
    <property type="project" value="TreeGrafter"/>
</dbReference>
<dbReference type="GO" id="GO:0016887">
    <property type="term" value="F:ATP hydrolysis activity"/>
    <property type="evidence" value="ECO:0007669"/>
    <property type="project" value="TreeGrafter"/>
</dbReference>
<keyword evidence="1" id="KW-0547">Nucleotide-binding</keyword>
<dbReference type="GO" id="GO:0009898">
    <property type="term" value="C:cytoplasmic side of plasma membrane"/>
    <property type="evidence" value="ECO:0007669"/>
    <property type="project" value="TreeGrafter"/>
</dbReference>
<feature type="domain" description="AAA" evidence="3">
    <location>
        <begin position="141"/>
        <end position="303"/>
    </location>
</feature>
<dbReference type="GO" id="GO:0005524">
    <property type="term" value="F:ATP binding"/>
    <property type="evidence" value="ECO:0007669"/>
    <property type="project" value="UniProtKB-KW"/>
</dbReference>
<comment type="caution">
    <text evidence="4">The sequence shown here is derived from an EMBL/GenBank/DDBJ whole genome shotgun (WGS) entry which is preliminary data.</text>
</comment>
<evidence type="ECO:0000313" key="4">
    <source>
        <dbReference type="EMBL" id="MRG87375.1"/>
    </source>
</evidence>
<reference evidence="4 5" key="1">
    <citation type="submission" date="2019-11" db="EMBL/GenBank/DDBJ databases">
        <authorList>
            <person name="Li J."/>
        </authorList>
    </citation>
    <scope>NUCLEOTIDE SEQUENCE [LARGE SCALE GENOMIC DNA]</scope>
    <source>
        <strain evidence="4 5">J4</strain>
    </source>
</reference>
<dbReference type="Pfam" id="PF13614">
    <property type="entry name" value="AAA_31"/>
    <property type="match status" value="1"/>
</dbReference>
<dbReference type="GO" id="GO:0005829">
    <property type="term" value="C:cytosol"/>
    <property type="evidence" value="ECO:0007669"/>
    <property type="project" value="TreeGrafter"/>
</dbReference>
<organism evidence="4 5">
    <name type="scientific">Salinibacillus xinjiangensis</name>
    <dbReference type="NCBI Taxonomy" id="1229268"/>
    <lineage>
        <taxon>Bacteria</taxon>
        <taxon>Bacillati</taxon>
        <taxon>Bacillota</taxon>
        <taxon>Bacilli</taxon>
        <taxon>Bacillales</taxon>
        <taxon>Bacillaceae</taxon>
        <taxon>Salinibacillus</taxon>
    </lineage>
</organism>
<dbReference type="OrthoDB" id="2512803at2"/>
<dbReference type="SUPFAM" id="SSF52540">
    <property type="entry name" value="P-loop containing nucleoside triphosphate hydrolases"/>
    <property type="match status" value="1"/>
</dbReference>
<dbReference type="SUPFAM" id="SSF52172">
    <property type="entry name" value="CheY-like"/>
    <property type="match status" value="1"/>
</dbReference>
<dbReference type="Proteomes" id="UP000480185">
    <property type="component" value="Unassembled WGS sequence"/>
</dbReference>
<dbReference type="Gene3D" id="3.40.50.2300">
    <property type="match status" value="1"/>
</dbReference>
<dbReference type="Gene3D" id="3.40.50.300">
    <property type="entry name" value="P-loop containing nucleotide triphosphate hydrolases"/>
    <property type="match status" value="1"/>
</dbReference>
<dbReference type="InterPro" id="IPR050625">
    <property type="entry name" value="ParA/MinD_ATPase"/>
</dbReference>